<dbReference type="Gene3D" id="3.80.10.10">
    <property type="entry name" value="Ribonuclease Inhibitor"/>
    <property type="match status" value="1"/>
</dbReference>
<dbReference type="PANTHER" id="PTHR20872">
    <property type="match status" value="1"/>
</dbReference>
<evidence type="ECO:0000256" key="4">
    <source>
        <dbReference type="ARBA" id="ARBA00070268"/>
    </source>
</evidence>
<dbReference type="EMBL" id="OX395133">
    <property type="protein sequence ID" value="CAI5782072.1"/>
    <property type="molecule type" value="Genomic_DNA"/>
</dbReference>
<dbReference type="InterPro" id="IPR036047">
    <property type="entry name" value="F-box-like_dom_sf"/>
</dbReference>
<protein>
    <recommendedName>
        <fullName evidence="4">F-box/LRR-repeat protein 8</fullName>
    </recommendedName>
    <alternativeName>
        <fullName evidence="5">F-box and leucine-rich repeat protein 8</fullName>
    </alternativeName>
</protein>
<dbReference type="PROSITE" id="PS50181">
    <property type="entry name" value="FBOX"/>
    <property type="match status" value="1"/>
</dbReference>
<dbReference type="FunFam" id="3.80.10.10:FF:000260">
    <property type="entry name" value="F-box/LRR-repeat protein 8"/>
    <property type="match status" value="1"/>
</dbReference>
<keyword evidence="8" id="KW-1185">Reference proteome</keyword>
<evidence type="ECO:0000313" key="7">
    <source>
        <dbReference type="EMBL" id="CAI5782072.1"/>
    </source>
</evidence>
<gene>
    <name evidence="7" type="ORF">PODLI_1B033061</name>
</gene>
<keyword evidence="2" id="KW-0833">Ubl conjugation pathway</keyword>
<dbReference type="Pfam" id="PF12937">
    <property type="entry name" value="F-box-like"/>
    <property type="match status" value="1"/>
</dbReference>
<evidence type="ECO:0000256" key="1">
    <source>
        <dbReference type="ARBA" id="ARBA00003437"/>
    </source>
</evidence>
<dbReference type="SUPFAM" id="SSF52047">
    <property type="entry name" value="RNI-like"/>
    <property type="match status" value="1"/>
</dbReference>
<comment type="function">
    <text evidence="1">Substrate-recognition component of the SCF (SKP1-CUL1-F-box protein)-type E3 ubiquitin ligase complex.</text>
</comment>
<name>A0AA35KPR9_9SAUR</name>
<comment type="subunit">
    <text evidence="3">Directly interacts with SKP1 and CUL1.</text>
</comment>
<accession>A0AA35KPR9</accession>
<dbReference type="PANTHER" id="PTHR20872:SF1">
    <property type="entry name" value="F-BOX DOMAIN-CONTAINING PROTEIN"/>
    <property type="match status" value="1"/>
</dbReference>
<dbReference type="AlphaFoldDB" id="A0AA35KPR9"/>
<dbReference type="SMART" id="SM00256">
    <property type="entry name" value="FBOX"/>
    <property type="match status" value="1"/>
</dbReference>
<dbReference type="Proteomes" id="UP001178461">
    <property type="component" value="Chromosome 8"/>
</dbReference>
<dbReference type="InterPro" id="IPR032675">
    <property type="entry name" value="LRR_dom_sf"/>
</dbReference>
<feature type="domain" description="F-box" evidence="6">
    <location>
        <begin position="75"/>
        <end position="121"/>
    </location>
</feature>
<sequence>MVSERKQSLWGFPVADAFIVTFERVTDLFVPGRKGESTWWLEQAEEESTSRGSCKESYIPKFATSCPRRMPVLAPDAWSYIPEEILANIFYYLPLKDRHTVFRVCRPWAAAVSTSSVWSFTEVSCSTEDEDGEGTLQSLHQFLSHIKHLKIAFDQSQEKTQRNVTQILDMLAKQNHKLQALCIVCKGENPLFYSGQDIIQSIRRICQSQNKTNLQLIDFRQMPFTLDDGLIQLIASSSPNLHTLFINNRTLVCNVKPETICEVLRACPKLSTLGVYYASLSEDVFQELVKSNRGPFKCLDIFCERLDKYIPVIPEELWAMVRERYPQLQVEMEFDHTVPAWKIPRILKPNIPVTSLQLNTYTYMVNQIRFATSNYSKTLERLVIRTTPSDDLNSSLIDLAKKCVHLKEVHCYCVVSPAVVQAFLLHCKGLRKYTLKVTTGRSTWKPTIIQ</sequence>
<organism evidence="7 8">
    <name type="scientific">Podarcis lilfordi</name>
    <name type="common">Lilford's wall lizard</name>
    <dbReference type="NCBI Taxonomy" id="74358"/>
    <lineage>
        <taxon>Eukaryota</taxon>
        <taxon>Metazoa</taxon>
        <taxon>Chordata</taxon>
        <taxon>Craniata</taxon>
        <taxon>Vertebrata</taxon>
        <taxon>Euteleostomi</taxon>
        <taxon>Lepidosauria</taxon>
        <taxon>Squamata</taxon>
        <taxon>Bifurcata</taxon>
        <taxon>Unidentata</taxon>
        <taxon>Episquamata</taxon>
        <taxon>Laterata</taxon>
        <taxon>Lacertibaenia</taxon>
        <taxon>Lacertidae</taxon>
        <taxon>Podarcis</taxon>
    </lineage>
</organism>
<evidence type="ECO:0000256" key="5">
    <source>
        <dbReference type="ARBA" id="ARBA00077971"/>
    </source>
</evidence>
<evidence type="ECO:0000256" key="3">
    <source>
        <dbReference type="ARBA" id="ARBA00062469"/>
    </source>
</evidence>
<dbReference type="InterPro" id="IPR001810">
    <property type="entry name" value="F-box_dom"/>
</dbReference>
<dbReference type="Gene3D" id="1.20.1280.50">
    <property type="match status" value="1"/>
</dbReference>
<evidence type="ECO:0000259" key="6">
    <source>
        <dbReference type="PROSITE" id="PS50181"/>
    </source>
</evidence>
<dbReference type="FunFam" id="1.20.1280.50:FF:000005">
    <property type="entry name" value="F-box/LRR-repeat protein 3 isoform X1"/>
    <property type="match status" value="1"/>
</dbReference>
<evidence type="ECO:0000313" key="8">
    <source>
        <dbReference type="Proteomes" id="UP001178461"/>
    </source>
</evidence>
<proteinExistence type="predicted"/>
<reference evidence="7" key="1">
    <citation type="submission" date="2022-12" db="EMBL/GenBank/DDBJ databases">
        <authorList>
            <person name="Alioto T."/>
            <person name="Alioto T."/>
            <person name="Gomez Garrido J."/>
        </authorList>
    </citation>
    <scope>NUCLEOTIDE SEQUENCE</scope>
</reference>
<evidence type="ECO:0000256" key="2">
    <source>
        <dbReference type="ARBA" id="ARBA00022786"/>
    </source>
</evidence>
<dbReference type="SUPFAM" id="SSF81383">
    <property type="entry name" value="F-box domain"/>
    <property type="match status" value="1"/>
</dbReference>
<dbReference type="CDD" id="cd22121">
    <property type="entry name" value="F-box_FBXL8"/>
    <property type="match status" value="1"/>
</dbReference>